<keyword evidence="1" id="KW-0479">Metal-binding</keyword>
<dbReference type="RefSeq" id="XP_026745463.1">
    <property type="nucleotide sequence ID" value="XM_026889662.1"/>
</dbReference>
<proteinExistence type="predicted"/>
<sequence>MSNPNTRKSCVVPKCKNTTTNSPDNFFFIVPKDVKMRKKWIKAMKRLDPFGDNSTVYCCEDHFNVDASGDPVVSASTSNQPVQSNEKQLITRETRTEHNETYENLADNRQIMVKIEDEEILEKIQNSINYETKTVPQHVEDKVKTDRPRRTQVRKNVLEVTNVVCGSKRKKEVTLKRKVICSPKVYQNALATKVDTIIARVYHFFKKEYDFLAKKYGKLLDLTPFSKHKERTAQATGFHINVVEKAVAEVVKKPGKKPKKKKRKKNIKKIEVEDNR</sequence>
<dbReference type="AlphaFoldDB" id="A0A7E5WX94"/>
<feature type="compositionally biased region" description="Basic residues" evidence="6">
    <location>
        <begin position="253"/>
        <end position="267"/>
    </location>
</feature>
<keyword evidence="4 5" id="KW-0238">DNA-binding</keyword>
<feature type="region of interest" description="Disordered" evidence="6">
    <location>
        <begin position="252"/>
        <end position="276"/>
    </location>
</feature>
<dbReference type="GO" id="GO:0008270">
    <property type="term" value="F:zinc ion binding"/>
    <property type="evidence" value="ECO:0007669"/>
    <property type="project" value="UniProtKB-KW"/>
</dbReference>
<name>A0A7E5WX94_TRINI</name>
<evidence type="ECO:0000259" key="7">
    <source>
        <dbReference type="PROSITE" id="PS50950"/>
    </source>
</evidence>
<evidence type="ECO:0000313" key="8">
    <source>
        <dbReference type="Proteomes" id="UP000322000"/>
    </source>
</evidence>
<evidence type="ECO:0000256" key="3">
    <source>
        <dbReference type="ARBA" id="ARBA00022833"/>
    </source>
</evidence>
<organism evidence="8 9">
    <name type="scientific">Trichoplusia ni</name>
    <name type="common">Cabbage looper</name>
    <dbReference type="NCBI Taxonomy" id="7111"/>
    <lineage>
        <taxon>Eukaryota</taxon>
        <taxon>Metazoa</taxon>
        <taxon>Ecdysozoa</taxon>
        <taxon>Arthropoda</taxon>
        <taxon>Hexapoda</taxon>
        <taxon>Insecta</taxon>
        <taxon>Pterygota</taxon>
        <taxon>Neoptera</taxon>
        <taxon>Endopterygota</taxon>
        <taxon>Lepidoptera</taxon>
        <taxon>Glossata</taxon>
        <taxon>Ditrysia</taxon>
        <taxon>Noctuoidea</taxon>
        <taxon>Noctuidae</taxon>
        <taxon>Plusiinae</taxon>
        <taxon>Trichoplusia</taxon>
    </lineage>
</organism>
<dbReference type="SUPFAM" id="SSF57716">
    <property type="entry name" value="Glucocorticoid receptor-like (DNA-binding domain)"/>
    <property type="match status" value="1"/>
</dbReference>
<evidence type="ECO:0000256" key="6">
    <source>
        <dbReference type="SAM" id="MobiDB-lite"/>
    </source>
</evidence>
<dbReference type="Proteomes" id="UP000322000">
    <property type="component" value="Chromosome 26"/>
</dbReference>
<dbReference type="Pfam" id="PF05485">
    <property type="entry name" value="THAP"/>
    <property type="match status" value="1"/>
</dbReference>
<dbReference type="InterPro" id="IPR006612">
    <property type="entry name" value="THAP_Znf"/>
</dbReference>
<protein>
    <submittedName>
        <fullName evidence="9">Uncharacterized protein LOC113506818 isoform X10</fullName>
    </submittedName>
</protein>
<gene>
    <name evidence="9" type="primary">LOC113506818</name>
</gene>
<dbReference type="GO" id="GO:0003677">
    <property type="term" value="F:DNA binding"/>
    <property type="evidence" value="ECO:0007669"/>
    <property type="project" value="UniProtKB-UniRule"/>
</dbReference>
<evidence type="ECO:0000313" key="9">
    <source>
        <dbReference type="RefSeq" id="XP_026745463.1"/>
    </source>
</evidence>
<dbReference type="PROSITE" id="PS50950">
    <property type="entry name" value="ZF_THAP"/>
    <property type="match status" value="1"/>
</dbReference>
<accession>A0A7E5WX94</accession>
<evidence type="ECO:0000256" key="2">
    <source>
        <dbReference type="ARBA" id="ARBA00022771"/>
    </source>
</evidence>
<feature type="domain" description="THAP-type" evidence="7">
    <location>
        <begin position="6"/>
        <end position="91"/>
    </location>
</feature>
<dbReference type="GeneID" id="113506818"/>
<evidence type="ECO:0000256" key="4">
    <source>
        <dbReference type="ARBA" id="ARBA00023125"/>
    </source>
</evidence>
<keyword evidence="2 5" id="KW-0863">Zinc-finger</keyword>
<reference evidence="9" key="1">
    <citation type="submission" date="2025-08" db="UniProtKB">
        <authorList>
            <consortium name="RefSeq"/>
        </authorList>
    </citation>
    <scope>IDENTIFICATION</scope>
</reference>
<evidence type="ECO:0000256" key="5">
    <source>
        <dbReference type="PROSITE-ProRule" id="PRU00309"/>
    </source>
</evidence>
<keyword evidence="3" id="KW-0862">Zinc</keyword>
<evidence type="ECO:0000256" key="1">
    <source>
        <dbReference type="ARBA" id="ARBA00022723"/>
    </source>
</evidence>
<keyword evidence="8" id="KW-1185">Reference proteome</keyword>